<dbReference type="Proteomes" id="UP000028524">
    <property type="component" value="Unassembled WGS sequence"/>
</dbReference>
<dbReference type="InterPro" id="IPR050416">
    <property type="entry name" value="FAD-linked_Oxidoreductase"/>
</dbReference>
<evidence type="ECO:0000313" key="9">
    <source>
        <dbReference type="EMBL" id="KFA60276.1"/>
    </source>
</evidence>
<dbReference type="InterPro" id="IPR036318">
    <property type="entry name" value="FAD-bd_PCMH-like_sf"/>
</dbReference>
<keyword evidence="2" id="KW-0285">Flavoprotein</keyword>
<dbReference type="PANTHER" id="PTHR42973:SF32">
    <property type="entry name" value="FAD-LINKED OXIDOREDUCTASE AFOF"/>
    <property type="match status" value="1"/>
</dbReference>
<evidence type="ECO:0000256" key="3">
    <source>
        <dbReference type="ARBA" id="ARBA00022679"/>
    </source>
</evidence>
<keyword evidence="10" id="KW-1185">Reference proteome</keyword>
<evidence type="ECO:0000259" key="8">
    <source>
        <dbReference type="PROSITE" id="PS51387"/>
    </source>
</evidence>
<evidence type="ECO:0000256" key="7">
    <source>
        <dbReference type="SAM" id="MobiDB-lite"/>
    </source>
</evidence>
<dbReference type="EMBL" id="KL660939">
    <property type="protein sequence ID" value="KFA60276.1"/>
    <property type="molecule type" value="Genomic_DNA"/>
</dbReference>
<dbReference type="Gene3D" id="3.30.559.10">
    <property type="entry name" value="Chloramphenicol acetyltransferase-like domain"/>
    <property type="match status" value="2"/>
</dbReference>
<dbReference type="InterPro" id="IPR006094">
    <property type="entry name" value="Oxid_FAD_bind_N"/>
</dbReference>
<dbReference type="InterPro" id="IPR016169">
    <property type="entry name" value="FAD-bd_PCMH_sub2"/>
</dbReference>
<evidence type="ECO:0000313" key="10">
    <source>
        <dbReference type="Proteomes" id="UP000028524"/>
    </source>
</evidence>
<dbReference type="PANTHER" id="PTHR42973">
    <property type="entry name" value="BINDING OXIDOREDUCTASE, PUTATIVE (AFU_ORTHOLOGUE AFUA_1G17690)-RELATED"/>
    <property type="match status" value="1"/>
</dbReference>
<gene>
    <name evidence="9" type="ORF">S40285_08416</name>
</gene>
<dbReference type="Pfam" id="PF08031">
    <property type="entry name" value="BBE"/>
    <property type="match status" value="1"/>
</dbReference>
<keyword evidence="3" id="KW-0808">Transferase</keyword>
<dbReference type="Pfam" id="PF01565">
    <property type="entry name" value="FAD_binding_4"/>
    <property type="match status" value="1"/>
</dbReference>
<feature type="compositionally biased region" description="Polar residues" evidence="7">
    <location>
        <begin position="218"/>
        <end position="230"/>
    </location>
</feature>
<dbReference type="Pfam" id="PF22664">
    <property type="entry name" value="TRI-like_N"/>
    <property type="match status" value="1"/>
</dbReference>
<evidence type="ECO:0000256" key="2">
    <source>
        <dbReference type="ARBA" id="ARBA00022630"/>
    </source>
</evidence>
<name>A0A084Q8J1_STAC4</name>
<dbReference type="GO" id="GO:0016491">
    <property type="term" value="F:oxidoreductase activity"/>
    <property type="evidence" value="ECO:0007669"/>
    <property type="project" value="UniProtKB-KW"/>
</dbReference>
<dbReference type="HOGENOM" id="CLU_319146_0_0_1"/>
<dbReference type="InterPro" id="IPR054710">
    <property type="entry name" value="Tri101-like_N"/>
</dbReference>
<organism evidence="9 10">
    <name type="scientific">Stachybotrys chlorohalonatus (strain IBT 40285)</name>
    <dbReference type="NCBI Taxonomy" id="1283841"/>
    <lineage>
        <taxon>Eukaryota</taxon>
        <taxon>Fungi</taxon>
        <taxon>Dikarya</taxon>
        <taxon>Ascomycota</taxon>
        <taxon>Pezizomycotina</taxon>
        <taxon>Sordariomycetes</taxon>
        <taxon>Hypocreomycetidae</taxon>
        <taxon>Hypocreales</taxon>
        <taxon>Stachybotryaceae</taxon>
        <taxon>Stachybotrys</taxon>
    </lineage>
</organism>
<feature type="region of interest" description="Disordered" evidence="7">
    <location>
        <begin position="212"/>
        <end position="236"/>
    </location>
</feature>
<dbReference type="InterPro" id="IPR012951">
    <property type="entry name" value="BBE"/>
</dbReference>
<evidence type="ECO:0000256" key="1">
    <source>
        <dbReference type="ARBA" id="ARBA00005466"/>
    </source>
</evidence>
<accession>A0A084Q8J1</accession>
<dbReference type="Gene3D" id="3.40.462.20">
    <property type="match status" value="1"/>
</dbReference>
<dbReference type="InterPro" id="IPR016166">
    <property type="entry name" value="FAD-bd_PCMH"/>
</dbReference>
<comment type="similarity">
    <text evidence="1">Belongs to the oxygen-dependent FAD-linked oxidoreductase family.</text>
</comment>
<dbReference type="AlphaFoldDB" id="A0A084Q8J1"/>
<feature type="domain" description="FAD-binding PCMH-type" evidence="8">
    <location>
        <begin position="571"/>
        <end position="741"/>
    </location>
</feature>
<dbReference type="SUPFAM" id="SSF56176">
    <property type="entry name" value="FAD-binding/transporter-associated domain-like"/>
    <property type="match status" value="1"/>
</dbReference>
<keyword evidence="4" id="KW-0732">Signal</keyword>
<dbReference type="GO" id="GO:0071949">
    <property type="term" value="F:FAD binding"/>
    <property type="evidence" value="ECO:0007669"/>
    <property type="project" value="InterPro"/>
</dbReference>
<dbReference type="InterPro" id="IPR023213">
    <property type="entry name" value="CAT-like_dom_sf"/>
</dbReference>
<keyword evidence="5" id="KW-0274">FAD</keyword>
<keyword evidence="6" id="KW-0560">Oxidoreductase</keyword>
<dbReference type="Gene3D" id="3.30.465.10">
    <property type="match status" value="1"/>
</dbReference>
<dbReference type="STRING" id="1283841.A0A084Q8J1"/>
<sequence length="993" mass="109117">MKEDYNDLDRYQDVLGQLPMLQVYSHILYVFPLPIETPRESIVGKLEKAITKVRDEVPWMGARVVNHDKGPGNSGIYRVVACPRPTEAIVVRDVSTLVPSYSELSKRKAPLSIIDAKLLTPVSAFPERFEDKDEDPAHTVRIQASFIEGGVILDFVMHHNMADAGGHFGFVNLIARAMRGEDFPPKLLEQANCDRRHLFTLLSPDEALLDHSHHRQHPTTTAASLSSSGNGHEPEPAQHHIFRVSAAKLRELKKLADPVAERHSDVRFISTDDALCAFIWQRLTVARARRGVLPPSTRARFGRAIDGRGAVGVSKDYMGDLIHNVTTFLTWEELVSLPLSSIAAHLRRELNKANTAYHVRSFATFVAREMDKSTITYGGQFNPATDLGCSSIRGRSDLFADFGQLGFPTLIRRPPPPPFPGLLVLFPGTMSGDCDAMLCITDADLEDLKRDPLWVDAVEYIGYRSNSRGARRGSGSGPLRLCSIKARSIHTDIKSGLVEPFASTVSLAISCILSSIMVAFSRAAAGQALLGLSNAKNITQIFGPGLSSEARVILPDTPTWPIDVQQRWSTYNAPTFKGAILPATILDIQHTVRTARANDIPFIAVGGGHGTSGYEHFDGISIDLGNFKSVEVNRTSNTVTIGAATKYSALSDALFSSGKELPYAACPCVGVIGATLGAGISPMQGVRGLMIDALLSVQLITAEGNLITVSSTEHSDLFWGLRGAGANFGIVVEATYRIYDLTNNGEVTVIDLVFPASANQSFFRTLHAYDNALPAELAMTAVGVYNREMQLPVLVIHALYFGPAEEGTEQLKQFFDLQPIMQNVATVLQPQAFPPDHGSCQPNQRINVYTIALRQVHPPTFEDFYYHMVDLWRQYPDYDGRLLVQRYSPACNGDSVAYPWRDAIAQMNIESFYTDPSHDKAIDRVVKTGRDGFGATSGFGSLRTYMNYAHGDEGPAAWYSEKKLSKLSALKAYWDPEQLFSWHNPVPLDAGEL</sequence>
<protein>
    <recommendedName>
        <fullName evidence="8">FAD-binding PCMH-type domain-containing protein</fullName>
    </recommendedName>
</protein>
<dbReference type="GO" id="GO:0016740">
    <property type="term" value="F:transferase activity"/>
    <property type="evidence" value="ECO:0007669"/>
    <property type="project" value="UniProtKB-KW"/>
</dbReference>
<dbReference type="InParanoid" id="A0A084Q8J1"/>
<dbReference type="OrthoDB" id="1862401at2759"/>
<evidence type="ECO:0000256" key="6">
    <source>
        <dbReference type="ARBA" id="ARBA00023002"/>
    </source>
</evidence>
<proteinExistence type="inferred from homology"/>
<evidence type="ECO:0000256" key="5">
    <source>
        <dbReference type="ARBA" id="ARBA00022827"/>
    </source>
</evidence>
<reference evidence="9 10" key="1">
    <citation type="journal article" date="2014" name="BMC Genomics">
        <title>Comparative genome sequencing reveals chemotype-specific gene clusters in the toxigenic black mold Stachybotrys.</title>
        <authorList>
            <person name="Semeiks J."/>
            <person name="Borek D."/>
            <person name="Otwinowski Z."/>
            <person name="Grishin N.V."/>
        </authorList>
    </citation>
    <scope>NUCLEOTIDE SEQUENCE [LARGE SCALE GENOMIC DNA]</scope>
    <source>
        <strain evidence="9 10">IBT 40285</strain>
    </source>
</reference>
<dbReference type="PROSITE" id="PS51387">
    <property type="entry name" value="FAD_PCMH"/>
    <property type="match status" value="1"/>
</dbReference>
<evidence type="ECO:0000256" key="4">
    <source>
        <dbReference type="ARBA" id="ARBA00022729"/>
    </source>
</evidence>